<gene>
    <name evidence="2" type="ORF">QBC34DRAFT_411844</name>
</gene>
<feature type="region of interest" description="Disordered" evidence="1">
    <location>
        <begin position="58"/>
        <end position="93"/>
    </location>
</feature>
<sequence>MPALEFRLKLQNRLCKLLLPKEKGAPSVPVVPVRHASLDTHTISTVSITHLLLTMPTVTSHSTPRSPSFEDGKPTAPNSKDTANELKAASDGETTQVLPTKYVRNIDNLVQVMQAIVGDKGEFQIEMRHTSYIVKSPIKIELKDLLERISATQSSFPAPDLRAIGPVLDPEPHAKNNHTGFGRLGLEEVDTGVSV</sequence>
<dbReference type="AlphaFoldDB" id="A0AAV9GDV5"/>
<proteinExistence type="predicted"/>
<reference evidence="2" key="1">
    <citation type="journal article" date="2023" name="Mol. Phylogenet. Evol.">
        <title>Genome-scale phylogeny and comparative genomics of the fungal order Sordariales.</title>
        <authorList>
            <person name="Hensen N."/>
            <person name="Bonometti L."/>
            <person name="Westerberg I."/>
            <person name="Brannstrom I.O."/>
            <person name="Guillou S."/>
            <person name="Cros-Aarteil S."/>
            <person name="Calhoun S."/>
            <person name="Haridas S."/>
            <person name="Kuo A."/>
            <person name="Mondo S."/>
            <person name="Pangilinan J."/>
            <person name="Riley R."/>
            <person name="LaButti K."/>
            <person name="Andreopoulos B."/>
            <person name="Lipzen A."/>
            <person name="Chen C."/>
            <person name="Yan M."/>
            <person name="Daum C."/>
            <person name="Ng V."/>
            <person name="Clum A."/>
            <person name="Steindorff A."/>
            <person name="Ohm R.A."/>
            <person name="Martin F."/>
            <person name="Silar P."/>
            <person name="Natvig D.O."/>
            <person name="Lalanne C."/>
            <person name="Gautier V."/>
            <person name="Ament-Velasquez S.L."/>
            <person name="Kruys A."/>
            <person name="Hutchinson M.I."/>
            <person name="Powell A.J."/>
            <person name="Barry K."/>
            <person name="Miller A.N."/>
            <person name="Grigoriev I.V."/>
            <person name="Debuchy R."/>
            <person name="Gladieux P."/>
            <person name="Hiltunen Thoren M."/>
            <person name="Johannesson H."/>
        </authorList>
    </citation>
    <scope>NUCLEOTIDE SEQUENCE</scope>
    <source>
        <strain evidence="2">PSN243</strain>
    </source>
</reference>
<keyword evidence="3" id="KW-1185">Reference proteome</keyword>
<evidence type="ECO:0000313" key="3">
    <source>
        <dbReference type="Proteomes" id="UP001321760"/>
    </source>
</evidence>
<evidence type="ECO:0000256" key="1">
    <source>
        <dbReference type="SAM" id="MobiDB-lite"/>
    </source>
</evidence>
<dbReference type="EMBL" id="MU865958">
    <property type="protein sequence ID" value="KAK4446279.1"/>
    <property type="molecule type" value="Genomic_DNA"/>
</dbReference>
<dbReference type="Proteomes" id="UP001321760">
    <property type="component" value="Unassembled WGS sequence"/>
</dbReference>
<accession>A0AAV9GDV5</accession>
<protein>
    <submittedName>
        <fullName evidence="2">Uncharacterized protein</fullName>
    </submittedName>
</protein>
<comment type="caution">
    <text evidence="2">The sequence shown here is derived from an EMBL/GenBank/DDBJ whole genome shotgun (WGS) entry which is preliminary data.</text>
</comment>
<name>A0AAV9GDV5_9PEZI</name>
<evidence type="ECO:0000313" key="2">
    <source>
        <dbReference type="EMBL" id="KAK4446279.1"/>
    </source>
</evidence>
<organism evidence="2 3">
    <name type="scientific">Podospora aff. communis PSN243</name>
    <dbReference type="NCBI Taxonomy" id="3040156"/>
    <lineage>
        <taxon>Eukaryota</taxon>
        <taxon>Fungi</taxon>
        <taxon>Dikarya</taxon>
        <taxon>Ascomycota</taxon>
        <taxon>Pezizomycotina</taxon>
        <taxon>Sordariomycetes</taxon>
        <taxon>Sordariomycetidae</taxon>
        <taxon>Sordariales</taxon>
        <taxon>Podosporaceae</taxon>
        <taxon>Podospora</taxon>
    </lineage>
</organism>
<reference evidence="2" key="2">
    <citation type="submission" date="2023-05" db="EMBL/GenBank/DDBJ databases">
        <authorList>
            <consortium name="Lawrence Berkeley National Laboratory"/>
            <person name="Steindorff A."/>
            <person name="Hensen N."/>
            <person name="Bonometti L."/>
            <person name="Westerberg I."/>
            <person name="Brannstrom I.O."/>
            <person name="Guillou S."/>
            <person name="Cros-Aarteil S."/>
            <person name="Calhoun S."/>
            <person name="Haridas S."/>
            <person name="Kuo A."/>
            <person name="Mondo S."/>
            <person name="Pangilinan J."/>
            <person name="Riley R."/>
            <person name="Labutti K."/>
            <person name="Andreopoulos B."/>
            <person name="Lipzen A."/>
            <person name="Chen C."/>
            <person name="Yanf M."/>
            <person name="Daum C."/>
            <person name="Ng V."/>
            <person name="Clum A."/>
            <person name="Ohm R."/>
            <person name="Martin F."/>
            <person name="Silar P."/>
            <person name="Natvig D."/>
            <person name="Lalanne C."/>
            <person name="Gautier V."/>
            <person name="Ament-Velasquez S.L."/>
            <person name="Kruys A."/>
            <person name="Hutchinson M.I."/>
            <person name="Powell A.J."/>
            <person name="Barry K."/>
            <person name="Miller A.N."/>
            <person name="Grigoriev I.V."/>
            <person name="Debuchy R."/>
            <person name="Gladieux P."/>
            <person name="Thoren M.H."/>
            <person name="Johannesson H."/>
        </authorList>
    </citation>
    <scope>NUCLEOTIDE SEQUENCE</scope>
    <source>
        <strain evidence="2">PSN243</strain>
    </source>
</reference>